<proteinExistence type="predicted"/>
<reference evidence="1 2" key="1">
    <citation type="submission" date="2020-04" db="EMBL/GenBank/DDBJ databases">
        <title>Ramlibacter sp. G-1-2-2 isolated from soil.</title>
        <authorList>
            <person name="Dahal R.H."/>
        </authorList>
    </citation>
    <scope>NUCLEOTIDE SEQUENCE [LARGE SCALE GENOMIC DNA]</scope>
    <source>
        <strain evidence="1 2">G-1-2-2</strain>
    </source>
</reference>
<accession>A0A848H7L9</accession>
<dbReference type="PANTHER" id="PTHR34472:SF1">
    <property type="entry name" value="SULFUR CARRIER PROTEIN THIS"/>
    <property type="match status" value="1"/>
</dbReference>
<dbReference type="RefSeq" id="WP_169421303.1">
    <property type="nucleotide sequence ID" value="NZ_JABBFX010000003.1"/>
</dbReference>
<dbReference type="Gene3D" id="3.10.20.30">
    <property type="match status" value="1"/>
</dbReference>
<dbReference type="AlphaFoldDB" id="A0A848H7L9"/>
<name>A0A848H7L9_9BURK</name>
<dbReference type="InterPro" id="IPR012675">
    <property type="entry name" value="Beta-grasp_dom_sf"/>
</dbReference>
<keyword evidence="2" id="KW-1185">Reference proteome</keyword>
<evidence type="ECO:0000313" key="2">
    <source>
        <dbReference type="Proteomes" id="UP000541185"/>
    </source>
</evidence>
<sequence length="67" mass="6936">MKQITVNGEPRDVAEGTTLAQLVEALGQAPQALATAVNGEFIARDARATVHLAEGDAVFTFQPITGG</sequence>
<dbReference type="InterPro" id="IPR010035">
    <property type="entry name" value="Thi_S"/>
</dbReference>
<dbReference type="InterPro" id="IPR003749">
    <property type="entry name" value="ThiS/MoaD-like"/>
</dbReference>
<dbReference type="NCBIfam" id="TIGR01683">
    <property type="entry name" value="thiS"/>
    <property type="match status" value="1"/>
</dbReference>
<dbReference type="Pfam" id="PF02597">
    <property type="entry name" value="ThiS"/>
    <property type="match status" value="1"/>
</dbReference>
<dbReference type="Proteomes" id="UP000541185">
    <property type="component" value="Unassembled WGS sequence"/>
</dbReference>
<dbReference type="PANTHER" id="PTHR34472">
    <property type="entry name" value="SULFUR CARRIER PROTEIN THIS"/>
    <property type="match status" value="1"/>
</dbReference>
<protein>
    <submittedName>
        <fullName evidence="1">Sulfur carrier protein ThiS</fullName>
    </submittedName>
</protein>
<comment type="caution">
    <text evidence="1">The sequence shown here is derived from an EMBL/GenBank/DDBJ whole genome shotgun (WGS) entry which is preliminary data.</text>
</comment>
<dbReference type="EMBL" id="JABBFX010000003">
    <property type="protein sequence ID" value="NML46996.1"/>
    <property type="molecule type" value="Genomic_DNA"/>
</dbReference>
<dbReference type="InterPro" id="IPR016155">
    <property type="entry name" value="Mopterin_synth/thiamin_S_b"/>
</dbReference>
<organism evidence="1 2">
    <name type="scientific">Ramlibacter agri</name>
    <dbReference type="NCBI Taxonomy" id="2728837"/>
    <lineage>
        <taxon>Bacteria</taxon>
        <taxon>Pseudomonadati</taxon>
        <taxon>Pseudomonadota</taxon>
        <taxon>Betaproteobacteria</taxon>
        <taxon>Burkholderiales</taxon>
        <taxon>Comamonadaceae</taxon>
        <taxon>Ramlibacter</taxon>
    </lineage>
</organism>
<dbReference type="SUPFAM" id="SSF54285">
    <property type="entry name" value="MoaD/ThiS"/>
    <property type="match status" value="1"/>
</dbReference>
<evidence type="ECO:0000313" key="1">
    <source>
        <dbReference type="EMBL" id="NML46996.1"/>
    </source>
</evidence>
<gene>
    <name evidence="1" type="primary">thiS</name>
    <name evidence="1" type="ORF">HHL11_24845</name>
</gene>
<dbReference type="CDD" id="cd00565">
    <property type="entry name" value="Ubl_ThiS"/>
    <property type="match status" value="1"/>
</dbReference>